<feature type="repeat" description="WD" evidence="3">
    <location>
        <begin position="333"/>
        <end position="367"/>
    </location>
</feature>
<dbReference type="GO" id="GO:0046540">
    <property type="term" value="C:U4/U6 x U5 tri-snRNP complex"/>
    <property type="evidence" value="ECO:0007669"/>
    <property type="project" value="TreeGrafter"/>
</dbReference>
<protein>
    <submittedName>
        <fullName evidence="5">Putative WD repeat-containing protein</fullName>
    </submittedName>
</protein>
<gene>
    <name evidence="5" type="ORF">NEOLI_003988</name>
</gene>
<dbReference type="SUPFAM" id="SSF158230">
    <property type="entry name" value="PRP4-like"/>
    <property type="match status" value="1"/>
</dbReference>
<dbReference type="STRING" id="1198029.A0A1U7LMQ3"/>
<dbReference type="CDD" id="cd00200">
    <property type="entry name" value="WD40"/>
    <property type="match status" value="1"/>
</dbReference>
<dbReference type="PROSITE" id="PS00678">
    <property type="entry name" value="WD_REPEATS_1"/>
    <property type="match status" value="1"/>
</dbReference>
<dbReference type="InterPro" id="IPR001680">
    <property type="entry name" value="WD40_rpt"/>
</dbReference>
<evidence type="ECO:0000256" key="1">
    <source>
        <dbReference type="ARBA" id="ARBA00022574"/>
    </source>
</evidence>
<dbReference type="AlphaFoldDB" id="A0A1U7LMQ3"/>
<evidence type="ECO:0000259" key="4">
    <source>
        <dbReference type="SMART" id="SM00500"/>
    </source>
</evidence>
<dbReference type="GO" id="GO:0017070">
    <property type="term" value="F:U6 snRNA binding"/>
    <property type="evidence" value="ECO:0007669"/>
    <property type="project" value="TreeGrafter"/>
</dbReference>
<dbReference type="EMBL" id="LXFE01001070">
    <property type="protein sequence ID" value="OLL23946.1"/>
    <property type="molecule type" value="Genomic_DNA"/>
</dbReference>
<dbReference type="Gene3D" id="2.130.10.10">
    <property type="entry name" value="YVTN repeat-like/Quinoprotein amine dehydrogenase"/>
    <property type="match status" value="2"/>
</dbReference>
<dbReference type="Proteomes" id="UP000186594">
    <property type="component" value="Unassembled WGS sequence"/>
</dbReference>
<evidence type="ECO:0000256" key="3">
    <source>
        <dbReference type="PROSITE-ProRule" id="PRU00221"/>
    </source>
</evidence>
<dbReference type="OrthoDB" id="540662at2759"/>
<accession>A0A1U7LMQ3</accession>
<dbReference type="InterPro" id="IPR019775">
    <property type="entry name" value="WD40_repeat_CS"/>
</dbReference>
<dbReference type="PROSITE" id="PS50082">
    <property type="entry name" value="WD_REPEATS_2"/>
    <property type="match status" value="5"/>
</dbReference>
<comment type="caution">
    <text evidence="5">The sequence shown here is derived from an EMBL/GenBank/DDBJ whole genome shotgun (WGS) entry which is preliminary data.</text>
</comment>
<dbReference type="GO" id="GO:0030621">
    <property type="term" value="F:U4 snRNA binding"/>
    <property type="evidence" value="ECO:0007669"/>
    <property type="project" value="TreeGrafter"/>
</dbReference>
<feature type="domain" description="Pre-mRNA processing factor 4 (PRP4)-like" evidence="4">
    <location>
        <begin position="49"/>
        <end position="103"/>
    </location>
</feature>
<feature type="repeat" description="WD" evidence="3">
    <location>
        <begin position="407"/>
        <end position="433"/>
    </location>
</feature>
<proteinExistence type="predicted"/>
<dbReference type="SUPFAM" id="SSF50978">
    <property type="entry name" value="WD40 repeat-like"/>
    <property type="match status" value="1"/>
</dbReference>
<dbReference type="Pfam" id="PF00400">
    <property type="entry name" value="WD40"/>
    <property type="match status" value="7"/>
</dbReference>
<sequence length="510" mass="56378">MSGPGITFDQIPVDTSLPIRALSKTQQAAAQLTAALSQRALTKNIAVPTDDLKVRQKLRELGEPVTFFGEGPAERRDRLRNLLARSDGVLPEQQTIREDEEEEEYYTPGVQELLATRREIAEYSLPRHFSVFHFLLTSQSTQTPRKTNSGIKTPTRKIDCTSKNCGDRPVAIVRFSPDSNSFAAGSWSGTIKLFNSDTLEEWRLLKGHDGYVGGIDWSYSTGNVELASGGGEGDICLWNTQQDTPLSRLKGHTARVCKVVFHPLKQYILSASFDTTFRLWDLETSSELLLQDGHSDRIFAVSCSPDGSLVSSGGTDAVGRIWDLRTGRGIMILDGHSAAIHSMDWSVTGYQVATASADGTIKIWDVRKVACGATIAASTSSVSDVRFYKTLEEEVLVKDGQVRLPWNGTALVSSGYDGIVKIWSADSWSLIKSLRAHESKCMSVDISNGLIILYGRLLMSDMRRLVASGYDRTIKVWHAEAETVEDVQMEEMKLEKTPEIEIDEDMDVGE</sequence>
<feature type="repeat" description="WD" evidence="3">
    <location>
        <begin position="249"/>
        <end position="290"/>
    </location>
</feature>
<organism evidence="5 6">
    <name type="scientific">Neolecta irregularis (strain DAH-3)</name>
    <dbReference type="NCBI Taxonomy" id="1198029"/>
    <lineage>
        <taxon>Eukaryota</taxon>
        <taxon>Fungi</taxon>
        <taxon>Dikarya</taxon>
        <taxon>Ascomycota</taxon>
        <taxon>Taphrinomycotina</taxon>
        <taxon>Neolectales</taxon>
        <taxon>Neolectaceae</taxon>
        <taxon>Neolecta</taxon>
    </lineage>
</organism>
<dbReference type="OMA" id="LNEPICY"/>
<dbReference type="InterPro" id="IPR020472">
    <property type="entry name" value="WD40_PAC1"/>
</dbReference>
<dbReference type="PANTHER" id="PTHR19846:SF0">
    <property type="entry name" value="PRE-MRNA PROCESSING FACTOR 4"/>
    <property type="match status" value="1"/>
</dbReference>
<evidence type="ECO:0000313" key="6">
    <source>
        <dbReference type="Proteomes" id="UP000186594"/>
    </source>
</evidence>
<feature type="repeat" description="WD" evidence="3">
    <location>
        <begin position="205"/>
        <end position="248"/>
    </location>
</feature>
<dbReference type="SMART" id="SM00500">
    <property type="entry name" value="SFM"/>
    <property type="match status" value="1"/>
</dbReference>
<dbReference type="Pfam" id="PF08799">
    <property type="entry name" value="PRP4"/>
    <property type="match status" value="1"/>
</dbReference>
<dbReference type="GO" id="GO:0000398">
    <property type="term" value="P:mRNA splicing, via spliceosome"/>
    <property type="evidence" value="ECO:0007669"/>
    <property type="project" value="TreeGrafter"/>
</dbReference>
<dbReference type="SMART" id="SM00320">
    <property type="entry name" value="WD40"/>
    <property type="match status" value="7"/>
</dbReference>
<feature type="repeat" description="WD" evidence="3">
    <location>
        <begin position="291"/>
        <end position="332"/>
    </location>
</feature>
<keyword evidence="2" id="KW-0677">Repeat</keyword>
<dbReference type="InterPro" id="IPR014906">
    <property type="entry name" value="PRP4-like"/>
</dbReference>
<reference evidence="5 6" key="1">
    <citation type="submission" date="2016-04" db="EMBL/GenBank/DDBJ databases">
        <title>Evolutionary innovation and constraint leading to complex multicellularity in the Ascomycota.</title>
        <authorList>
            <person name="Cisse O."/>
            <person name="Nguyen A."/>
            <person name="Hewitt D.A."/>
            <person name="Jedd G."/>
            <person name="Stajich J.E."/>
        </authorList>
    </citation>
    <scope>NUCLEOTIDE SEQUENCE [LARGE SCALE GENOMIC DNA]</scope>
    <source>
        <strain evidence="5 6">DAH-3</strain>
    </source>
</reference>
<dbReference type="PROSITE" id="PS50294">
    <property type="entry name" value="WD_REPEATS_REGION"/>
    <property type="match status" value="3"/>
</dbReference>
<keyword evidence="1 3" id="KW-0853">WD repeat</keyword>
<dbReference type="InterPro" id="IPR036285">
    <property type="entry name" value="PRP4-like_sf"/>
</dbReference>
<dbReference type="InterPro" id="IPR015943">
    <property type="entry name" value="WD40/YVTN_repeat-like_dom_sf"/>
</dbReference>
<evidence type="ECO:0000313" key="5">
    <source>
        <dbReference type="EMBL" id="OLL23946.1"/>
    </source>
</evidence>
<evidence type="ECO:0000256" key="2">
    <source>
        <dbReference type="ARBA" id="ARBA00022737"/>
    </source>
</evidence>
<keyword evidence="6" id="KW-1185">Reference proteome</keyword>
<dbReference type="PANTHER" id="PTHR19846">
    <property type="entry name" value="WD40 REPEAT PROTEIN"/>
    <property type="match status" value="1"/>
</dbReference>
<dbReference type="Gene3D" id="4.10.280.110">
    <property type="entry name" value="Pre-mRNA processing factor 4 domain"/>
    <property type="match status" value="1"/>
</dbReference>
<dbReference type="PRINTS" id="PR00320">
    <property type="entry name" value="GPROTEINBRPT"/>
</dbReference>
<name>A0A1U7LMQ3_NEOID</name>
<dbReference type="InterPro" id="IPR036322">
    <property type="entry name" value="WD40_repeat_dom_sf"/>
</dbReference>